<comment type="caution">
    <text evidence="1">The sequence shown here is derived from an EMBL/GenBank/DDBJ whole genome shotgun (WGS) entry which is preliminary data.</text>
</comment>
<dbReference type="EMBL" id="MU276083">
    <property type="protein sequence ID" value="KAI0042114.1"/>
    <property type="molecule type" value="Genomic_DNA"/>
</dbReference>
<protein>
    <submittedName>
        <fullName evidence="1">Uncharacterized protein</fullName>
    </submittedName>
</protein>
<dbReference type="Proteomes" id="UP000814033">
    <property type="component" value="Unassembled WGS sequence"/>
</dbReference>
<reference evidence="1" key="1">
    <citation type="submission" date="2021-02" db="EMBL/GenBank/DDBJ databases">
        <authorList>
            <consortium name="DOE Joint Genome Institute"/>
            <person name="Ahrendt S."/>
            <person name="Looney B.P."/>
            <person name="Miyauchi S."/>
            <person name="Morin E."/>
            <person name="Drula E."/>
            <person name="Courty P.E."/>
            <person name="Chicoki N."/>
            <person name="Fauchery L."/>
            <person name="Kohler A."/>
            <person name="Kuo A."/>
            <person name="Labutti K."/>
            <person name="Pangilinan J."/>
            <person name="Lipzen A."/>
            <person name="Riley R."/>
            <person name="Andreopoulos W."/>
            <person name="He G."/>
            <person name="Johnson J."/>
            <person name="Barry K.W."/>
            <person name="Grigoriev I.V."/>
            <person name="Nagy L."/>
            <person name="Hibbett D."/>
            <person name="Henrissat B."/>
            <person name="Matheny P.B."/>
            <person name="Labbe J."/>
            <person name="Martin F."/>
        </authorList>
    </citation>
    <scope>NUCLEOTIDE SEQUENCE</scope>
    <source>
        <strain evidence="1">FP105234-sp</strain>
    </source>
</reference>
<evidence type="ECO:0000313" key="1">
    <source>
        <dbReference type="EMBL" id="KAI0042114.1"/>
    </source>
</evidence>
<reference evidence="1" key="2">
    <citation type="journal article" date="2022" name="New Phytol.">
        <title>Evolutionary transition to the ectomycorrhizal habit in the genomes of a hyperdiverse lineage of mushroom-forming fungi.</title>
        <authorList>
            <person name="Looney B."/>
            <person name="Miyauchi S."/>
            <person name="Morin E."/>
            <person name="Drula E."/>
            <person name="Courty P.E."/>
            <person name="Kohler A."/>
            <person name="Kuo A."/>
            <person name="LaButti K."/>
            <person name="Pangilinan J."/>
            <person name="Lipzen A."/>
            <person name="Riley R."/>
            <person name="Andreopoulos W."/>
            <person name="He G."/>
            <person name="Johnson J."/>
            <person name="Nolan M."/>
            <person name="Tritt A."/>
            <person name="Barry K.W."/>
            <person name="Grigoriev I.V."/>
            <person name="Nagy L.G."/>
            <person name="Hibbett D."/>
            <person name="Henrissat B."/>
            <person name="Matheny P.B."/>
            <person name="Labbe J."/>
            <person name="Martin F.M."/>
        </authorList>
    </citation>
    <scope>NUCLEOTIDE SEQUENCE</scope>
    <source>
        <strain evidence="1">FP105234-sp</strain>
    </source>
</reference>
<proteinExistence type="predicted"/>
<evidence type="ECO:0000313" key="2">
    <source>
        <dbReference type="Proteomes" id="UP000814033"/>
    </source>
</evidence>
<accession>A0ACB8RD49</accession>
<organism evidence="1 2">
    <name type="scientific">Auriscalpium vulgare</name>
    <dbReference type="NCBI Taxonomy" id="40419"/>
    <lineage>
        <taxon>Eukaryota</taxon>
        <taxon>Fungi</taxon>
        <taxon>Dikarya</taxon>
        <taxon>Basidiomycota</taxon>
        <taxon>Agaricomycotina</taxon>
        <taxon>Agaricomycetes</taxon>
        <taxon>Russulales</taxon>
        <taxon>Auriscalpiaceae</taxon>
        <taxon>Auriscalpium</taxon>
    </lineage>
</organism>
<sequence>MSSYFPDPRNYTQEPQQDGSPPPESGVPHYGTPAYRNAPPYPPTDNNAGNRYMTMPVAQPFLGNAAPSPYGYPPPSAPQHGGPYVQDASRSYTMPSTGQYGAPSPFYSPLTSPLAGQAYPSAPGHDMRYQQQPSYSSAATVPSVGYGTQSNGATSIGAGNATYRASRAPHSGAGMGNMSKTSKPVSVPCKMPNCTQVVPEGMVPLGIEYCGDRHRREAVQAGLARACSTCGLRAQANDGSGFCGRSCRPH</sequence>
<keyword evidence="2" id="KW-1185">Reference proteome</keyword>
<name>A0ACB8RD49_9AGAM</name>
<gene>
    <name evidence="1" type="ORF">FA95DRAFT_614592</name>
</gene>